<dbReference type="PANTHER" id="PTHR40055:SF1">
    <property type="entry name" value="TRANSCRIPTIONAL REGULATOR YGIV-RELATED"/>
    <property type="match status" value="1"/>
</dbReference>
<proteinExistence type="predicted"/>
<dbReference type="InterPro" id="IPR011256">
    <property type="entry name" value="Reg_factor_effector_dom_sf"/>
</dbReference>
<comment type="caution">
    <text evidence="4">The sequence shown here is derived from an EMBL/GenBank/DDBJ whole genome shotgun (WGS) entry which is preliminary data.</text>
</comment>
<dbReference type="SUPFAM" id="SSF55136">
    <property type="entry name" value="Probable bacterial effector-binding domain"/>
    <property type="match status" value="1"/>
</dbReference>
<dbReference type="SMART" id="SM00871">
    <property type="entry name" value="AraC_E_bind"/>
    <property type="match status" value="1"/>
</dbReference>
<dbReference type="Proteomes" id="UP001242480">
    <property type="component" value="Unassembled WGS sequence"/>
</dbReference>
<dbReference type="PANTHER" id="PTHR40055">
    <property type="entry name" value="TRANSCRIPTIONAL REGULATOR YGIV-RELATED"/>
    <property type="match status" value="1"/>
</dbReference>
<dbReference type="InterPro" id="IPR009057">
    <property type="entry name" value="Homeodomain-like_sf"/>
</dbReference>
<dbReference type="InterPro" id="IPR050908">
    <property type="entry name" value="SmbC-like"/>
</dbReference>
<gene>
    <name evidence="4" type="ORF">QO011_006063</name>
</gene>
<organism evidence="4 5">
    <name type="scientific">Labrys wisconsinensis</name>
    <dbReference type="NCBI Taxonomy" id="425677"/>
    <lineage>
        <taxon>Bacteria</taxon>
        <taxon>Pseudomonadati</taxon>
        <taxon>Pseudomonadota</taxon>
        <taxon>Alphaproteobacteria</taxon>
        <taxon>Hyphomicrobiales</taxon>
        <taxon>Xanthobacteraceae</taxon>
        <taxon>Labrys</taxon>
    </lineage>
</organism>
<evidence type="ECO:0000313" key="4">
    <source>
        <dbReference type="EMBL" id="MDQ0473030.1"/>
    </source>
</evidence>
<dbReference type="Gene3D" id="1.10.10.60">
    <property type="entry name" value="Homeodomain-like"/>
    <property type="match status" value="2"/>
</dbReference>
<sequence length="296" mass="32888">MTRHETSLAYAARIERVVAHIADHLDEVLSLDRLAEIACFSPWHFHRVFTSVTGETVQDAVRRLRLHRAAVELTRREHTLERVAKRAGYGSVAAFTRSFSAAYGMPPAAFRRRGHVLRPAQPQPGDRTMTRTHVAPLRSPIHYDVTVEAVSPLRLAALAHQGDYQEIGKSFERIFAWYGPRGLLGPGTRSIGVYYDDPAGVAHGDLRSEACLTLPDDAPLAPGMRWLSVGGGRAACLTHKGPYTDLDVAYAWLYRTWLPTSGQEPGDAPCFEEYLNDPRETPPTELLTVVRMPLKG</sequence>
<evidence type="ECO:0000256" key="2">
    <source>
        <dbReference type="ARBA" id="ARBA00023163"/>
    </source>
</evidence>
<dbReference type="Pfam" id="PF12833">
    <property type="entry name" value="HTH_18"/>
    <property type="match status" value="1"/>
</dbReference>
<name>A0ABU0JFH8_9HYPH</name>
<dbReference type="PROSITE" id="PS01124">
    <property type="entry name" value="HTH_ARAC_FAMILY_2"/>
    <property type="match status" value="1"/>
</dbReference>
<evidence type="ECO:0000313" key="5">
    <source>
        <dbReference type="Proteomes" id="UP001242480"/>
    </source>
</evidence>
<evidence type="ECO:0000259" key="3">
    <source>
        <dbReference type="PROSITE" id="PS01124"/>
    </source>
</evidence>
<reference evidence="4 5" key="1">
    <citation type="submission" date="2023-07" db="EMBL/GenBank/DDBJ databases">
        <title>Genomic Encyclopedia of Type Strains, Phase IV (KMG-IV): sequencing the most valuable type-strain genomes for metagenomic binning, comparative biology and taxonomic classification.</title>
        <authorList>
            <person name="Goeker M."/>
        </authorList>
    </citation>
    <scope>NUCLEOTIDE SEQUENCE [LARGE SCALE GENOMIC DNA]</scope>
    <source>
        <strain evidence="4 5">DSM 19619</strain>
    </source>
</reference>
<keyword evidence="1" id="KW-0805">Transcription regulation</keyword>
<dbReference type="SMART" id="SM00342">
    <property type="entry name" value="HTH_ARAC"/>
    <property type="match status" value="1"/>
</dbReference>
<dbReference type="RefSeq" id="WP_307280727.1">
    <property type="nucleotide sequence ID" value="NZ_JAUSVX010000014.1"/>
</dbReference>
<dbReference type="SUPFAM" id="SSF46689">
    <property type="entry name" value="Homeodomain-like"/>
    <property type="match status" value="2"/>
</dbReference>
<keyword evidence="5" id="KW-1185">Reference proteome</keyword>
<dbReference type="Gene3D" id="3.20.80.10">
    <property type="entry name" value="Regulatory factor, effector binding domain"/>
    <property type="match status" value="1"/>
</dbReference>
<dbReference type="InterPro" id="IPR029442">
    <property type="entry name" value="GyrI-like"/>
</dbReference>
<evidence type="ECO:0000256" key="1">
    <source>
        <dbReference type="ARBA" id="ARBA00023015"/>
    </source>
</evidence>
<dbReference type="Pfam" id="PF06445">
    <property type="entry name" value="GyrI-like"/>
    <property type="match status" value="1"/>
</dbReference>
<dbReference type="InterPro" id="IPR010499">
    <property type="entry name" value="AraC_E-bd"/>
</dbReference>
<dbReference type="EMBL" id="JAUSVX010000014">
    <property type="protein sequence ID" value="MDQ0473030.1"/>
    <property type="molecule type" value="Genomic_DNA"/>
</dbReference>
<dbReference type="InterPro" id="IPR018060">
    <property type="entry name" value="HTH_AraC"/>
</dbReference>
<feature type="domain" description="HTH araC/xylS-type" evidence="3">
    <location>
        <begin position="15"/>
        <end position="113"/>
    </location>
</feature>
<keyword evidence="2" id="KW-0804">Transcription</keyword>
<protein>
    <submittedName>
        <fullName evidence="4">AraC family transcriptional regulator</fullName>
    </submittedName>
</protein>
<accession>A0ABU0JFH8</accession>